<evidence type="ECO:0000256" key="12">
    <source>
        <dbReference type="ARBA" id="ARBA00031636"/>
    </source>
</evidence>
<organism evidence="14 15">
    <name type="scientific">Clostridium saudiense</name>
    <dbReference type="NCBI Taxonomy" id="1414720"/>
    <lineage>
        <taxon>Bacteria</taxon>
        <taxon>Bacillati</taxon>
        <taxon>Bacillota</taxon>
        <taxon>Clostridia</taxon>
        <taxon>Eubacteriales</taxon>
        <taxon>Clostridiaceae</taxon>
        <taxon>Clostridium</taxon>
    </lineage>
</organism>
<dbReference type="PIRSF" id="PIRSF006603">
    <property type="entry name" value="DinF"/>
    <property type="match status" value="1"/>
</dbReference>
<evidence type="ECO:0000256" key="13">
    <source>
        <dbReference type="SAM" id="Phobius"/>
    </source>
</evidence>
<feature type="transmembrane region" description="Helical" evidence="13">
    <location>
        <begin position="134"/>
        <end position="155"/>
    </location>
</feature>
<gene>
    <name evidence="14" type="ORF">H6A19_10940</name>
</gene>
<dbReference type="PANTHER" id="PTHR43298:SF2">
    <property type="entry name" value="FMN_FAD EXPORTER YEEO-RELATED"/>
    <property type="match status" value="1"/>
</dbReference>
<evidence type="ECO:0000256" key="7">
    <source>
        <dbReference type="ARBA" id="ARBA00022475"/>
    </source>
</evidence>
<keyword evidence="8 13" id="KW-0812">Transmembrane</keyword>
<keyword evidence="5" id="KW-0813">Transport</keyword>
<feature type="transmembrane region" description="Helical" evidence="13">
    <location>
        <begin position="12"/>
        <end position="35"/>
    </location>
</feature>
<sequence length="468" mass="51096">MEKNKVKDLTQGNVFKLILGFSIPLLFGMLFQQFYSMVDTIIVGKYLGVTALAEVGSTGSISFMIIGFCMGVCNGFAIPVAQKFGARNYKLLRKYVFNSAILSAIFSIAMTIIVCLLCRKILGWMNTPDDIMEGAYSYIFVIFLGIPVTYLYNLLAGIIRSFGDSKTPLIFLIMSSIINIVLDLAFIIIFKMGVAGAAWATVISQAVSGICCLIFMKKRYSILKFEKDELKVNGHCMRRLCYMGIPMGLQYSITAIGSVILQTAVNGLGSLVVATVTAGNKISMFLSCPFDALGSTMATYAGQNVGAKKLDRVNEGIKKSIIIGSVYSIIAFVISILFGKTIALLFVDRNQTELLSMVSKQLIITAAFYIPLCFVNVVRFTIQGMGYSTFAICAGVCEMVARTVCGFVLVPIFGFTAVCLASPIAWICADAFLIPGYISVLKKMKKEIKFMTKEKVNDIKEVSAGIDL</sequence>
<feature type="transmembrane region" description="Helical" evidence="13">
    <location>
        <begin position="390"/>
        <end position="414"/>
    </location>
</feature>
<dbReference type="Pfam" id="PF01554">
    <property type="entry name" value="MatE"/>
    <property type="match status" value="2"/>
</dbReference>
<protein>
    <recommendedName>
        <fullName evidence="4">Probable multidrug resistance protein NorM</fullName>
    </recommendedName>
    <alternativeName>
        <fullName evidence="12">Multidrug-efflux transporter</fullName>
    </alternativeName>
</protein>
<feature type="transmembrane region" description="Helical" evidence="13">
    <location>
        <begin position="420"/>
        <end position="441"/>
    </location>
</feature>
<dbReference type="NCBIfam" id="TIGR00797">
    <property type="entry name" value="matE"/>
    <property type="match status" value="1"/>
</dbReference>
<name>A0ABS2FHA8_9CLOT</name>
<feature type="transmembrane region" description="Helical" evidence="13">
    <location>
        <begin position="282"/>
        <end position="301"/>
    </location>
</feature>
<evidence type="ECO:0000313" key="15">
    <source>
        <dbReference type="Proteomes" id="UP000767334"/>
    </source>
</evidence>
<comment type="similarity">
    <text evidence="3">Belongs to the multi antimicrobial extrusion (MATE) (TC 2.A.66.1) family.</text>
</comment>
<dbReference type="CDD" id="cd13138">
    <property type="entry name" value="MATE_yoeA_like"/>
    <property type="match status" value="1"/>
</dbReference>
<keyword evidence="9 13" id="KW-1133">Transmembrane helix</keyword>
<dbReference type="PANTHER" id="PTHR43298">
    <property type="entry name" value="MULTIDRUG RESISTANCE PROTEIN NORM-RELATED"/>
    <property type="match status" value="1"/>
</dbReference>
<evidence type="ECO:0000256" key="6">
    <source>
        <dbReference type="ARBA" id="ARBA00022449"/>
    </source>
</evidence>
<dbReference type="RefSeq" id="WP_195515014.1">
    <property type="nucleotide sequence ID" value="NZ_JACJLL010000066.1"/>
</dbReference>
<keyword evidence="7" id="KW-1003">Cell membrane</keyword>
<evidence type="ECO:0000256" key="10">
    <source>
        <dbReference type="ARBA" id="ARBA00023065"/>
    </source>
</evidence>
<dbReference type="EMBL" id="JACJLL010000066">
    <property type="protein sequence ID" value="MBM6819844.1"/>
    <property type="molecule type" value="Genomic_DNA"/>
</dbReference>
<feature type="transmembrane region" description="Helical" evidence="13">
    <location>
        <begin position="240"/>
        <end position="262"/>
    </location>
</feature>
<comment type="subcellular location">
    <subcellularLocation>
        <location evidence="2">Cell membrane</location>
        <topology evidence="2">Multi-pass membrane protein</topology>
    </subcellularLocation>
</comment>
<evidence type="ECO:0000313" key="14">
    <source>
        <dbReference type="EMBL" id="MBM6819844.1"/>
    </source>
</evidence>
<evidence type="ECO:0000256" key="8">
    <source>
        <dbReference type="ARBA" id="ARBA00022692"/>
    </source>
</evidence>
<dbReference type="InterPro" id="IPR050222">
    <property type="entry name" value="MATE_MdtK"/>
</dbReference>
<feature type="transmembrane region" description="Helical" evidence="13">
    <location>
        <begin position="358"/>
        <end position="378"/>
    </location>
</feature>
<accession>A0ABS2FHA8</accession>
<dbReference type="InterPro" id="IPR002528">
    <property type="entry name" value="MATE_fam"/>
</dbReference>
<dbReference type="Proteomes" id="UP000767334">
    <property type="component" value="Unassembled WGS sequence"/>
</dbReference>
<feature type="transmembrane region" description="Helical" evidence="13">
    <location>
        <begin position="55"/>
        <end position="78"/>
    </location>
</feature>
<evidence type="ECO:0000256" key="2">
    <source>
        <dbReference type="ARBA" id="ARBA00004651"/>
    </source>
</evidence>
<comment type="function">
    <text evidence="1">Multidrug efflux pump.</text>
</comment>
<keyword evidence="6" id="KW-0050">Antiport</keyword>
<feature type="transmembrane region" description="Helical" evidence="13">
    <location>
        <begin position="167"/>
        <end position="190"/>
    </location>
</feature>
<evidence type="ECO:0000256" key="11">
    <source>
        <dbReference type="ARBA" id="ARBA00023136"/>
    </source>
</evidence>
<reference evidence="14 15" key="1">
    <citation type="journal article" date="2021" name="Sci. Rep.">
        <title>The distribution of antibiotic resistance genes in chicken gut microbiota commensals.</title>
        <authorList>
            <person name="Juricova H."/>
            <person name="Matiasovicova J."/>
            <person name="Kubasova T."/>
            <person name="Cejkova D."/>
            <person name="Rychlik I."/>
        </authorList>
    </citation>
    <scope>NUCLEOTIDE SEQUENCE [LARGE SCALE GENOMIC DNA]</scope>
    <source>
        <strain evidence="14 15">An435</strain>
    </source>
</reference>
<proteinExistence type="inferred from homology"/>
<comment type="caution">
    <text evidence="14">The sequence shown here is derived from an EMBL/GenBank/DDBJ whole genome shotgun (WGS) entry which is preliminary data.</text>
</comment>
<evidence type="ECO:0000256" key="1">
    <source>
        <dbReference type="ARBA" id="ARBA00003408"/>
    </source>
</evidence>
<dbReference type="InterPro" id="IPR048279">
    <property type="entry name" value="MdtK-like"/>
</dbReference>
<keyword evidence="11 13" id="KW-0472">Membrane</keyword>
<evidence type="ECO:0000256" key="3">
    <source>
        <dbReference type="ARBA" id="ARBA00010199"/>
    </source>
</evidence>
<evidence type="ECO:0000256" key="5">
    <source>
        <dbReference type="ARBA" id="ARBA00022448"/>
    </source>
</evidence>
<evidence type="ECO:0000256" key="4">
    <source>
        <dbReference type="ARBA" id="ARBA00020268"/>
    </source>
</evidence>
<feature type="transmembrane region" description="Helical" evidence="13">
    <location>
        <begin position="321"/>
        <end position="346"/>
    </location>
</feature>
<feature type="transmembrane region" description="Helical" evidence="13">
    <location>
        <begin position="99"/>
        <end position="122"/>
    </location>
</feature>
<keyword evidence="15" id="KW-1185">Reference proteome</keyword>
<evidence type="ECO:0000256" key="9">
    <source>
        <dbReference type="ARBA" id="ARBA00022989"/>
    </source>
</evidence>
<feature type="transmembrane region" description="Helical" evidence="13">
    <location>
        <begin position="196"/>
        <end position="216"/>
    </location>
</feature>
<keyword evidence="10" id="KW-0406">Ion transport</keyword>